<evidence type="ECO:0000256" key="7">
    <source>
        <dbReference type="PROSITE-ProRule" id="PRU10141"/>
    </source>
</evidence>
<dbReference type="RefSeq" id="WP_181653845.1">
    <property type="nucleotide sequence ID" value="NZ_WSEL01000003.1"/>
</dbReference>
<evidence type="ECO:0000313" key="11">
    <source>
        <dbReference type="EMBL" id="MVQ28269.1"/>
    </source>
</evidence>
<evidence type="ECO:0000256" key="5">
    <source>
        <dbReference type="ARBA" id="ARBA00022777"/>
    </source>
</evidence>
<keyword evidence="5 11" id="KW-0418">Kinase</keyword>
<dbReference type="PROSITE" id="PS00107">
    <property type="entry name" value="PROTEIN_KINASE_ATP"/>
    <property type="match status" value="1"/>
</dbReference>
<keyword evidence="6 7" id="KW-0067">ATP-binding</keyword>
<dbReference type="FunFam" id="1.10.510.10:FF:000021">
    <property type="entry name" value="Serine/threonine protein kinase"/>
    <property type="match status" value="1"/>
</dbReference>
<feature type="transmembrane region" description="Helical" evidence="9">
    <location>
        <begin position="457"/>
        <end position="476"/>
    </location>
</feature>
<evidence type="ECO:0000256" key="6">
    <source>
        <dbReference type="ARBA" id="ARBA00022840"/>
    </source>
</evidence>
<protein>
    <recommendedName>
        <fullName evidence="1">non-specific serine/threonine protein kinase</fullName>
        <ecNumber evidence="1">2.7.11.1</ecNumber>
    </recommendedName>
</protein>
<gene>
    <name evidence="11" type="ORF">GON04_02315</name>
</gene>
<keyword evidence="12" id="KW-1185">Reference proteome</keyword>
<feature type="compositionally biased region" description="Low complexity" evidence="8">
    <location>
        <begin position="560"/>
        <end position="573"/>
    </location>
</feature>
<keyword evidence="4 7" id="KW-0547">Nucleotide-binding</keyword>
<dbReference type="InterPro" id="IPR008271">
    <property type="entry name" value="Ser/Thr_kinase_AS"/>
</dbReference>
<evidence type="ECO:0000256" key="4">
    <source>
        <dbReference type="ARBA" id="ARBA00022741"/>
    </source>
</evidence>
<feature type="binding site" evidence="7">
    <location>
        <position position="38"/>
    </location>
    <ligand>
        <name>ATP</name>
        <dbReference type="ChEBI" id="CHEBI:30616"/>
    </ligand>
</feature>
<dbReference type="Proteomes" id="UP000469385">
    <property type="component" value="Unassembled WGS sequence"/>
</dbReference>
<accession>A0A6N8IN28</accession>
<dbReference type="PANTHER" id="PTHR43289">
    <property type="entry name" value="MITOGEN-ACTIVATED PROTEIN KINASE KINASE KINASE 20-RELATED"/>
    <property type="match status" value="1"/>
</dbReference>
<comment type="caution">
    <text evidence="11">The sequence shown here is derived from an EMBL/GenBank/DDBJ whole genome shotgun (WGS) entry which is preliminary data.</text>
</comment>
<evidence type="ECO:0000313" key="12">
    <source>
        <dbReference type="Proteomes" id="UP000469385"/>
    </source>
</evidence>
<evidence type="ECO:0000256" key="3">
    <source>
        <dbReference type="ARBA" id="ARBA00022679"/>
    </source>
</evidence>
<dbReference type="InterPro" id="IPR011009">
    <property type="entry name" value="Kinase-like_dom_sf"/>
</dbReference>
<dbReference type="CDD" id="cd14014">
    <property type="entry name" value="STKc_PknB_like"/>
    <property type="match status" value="1"/>
</dbReference>
<evidence type="ECO:0000256" key="8">
    <source>
        <dbReference type="SAM" id="MobiDB-lite"/>
    </source>
</evidence>
<dbReference type="SMART" id="SM00220">
    <property type="entry name" value="S_TKc"/>
    <property type="match status" value="1"/>
</dbReference>
<evidence type="ECO:0000256" key="2">
    <source>
        <dbReference type="ARBA" id="ARBA00022527"/>
    </source>
</evidence>
<dbReference type="GO" id="GO:0004674">
    <property type="term" value="F:protein serine/threonine kinase activity"/>
    <property type="evidence" value="ECO:0007669"/>
    <property type="project" value="UniProtKB-KW"/>
</dbReference>
<dbReference type="PROSITE" id="PS00108">
    <property type="entry name" value="PROTEIN_KINASE_ST"/>
    <property type="match status" value="1"/>
</dbReference>
<dbReference type="GO" id="GO:0005524">
    <property type="term" value="F:ATP binding"/>
    <property type="evidence" value="ECO:0007669"/>
    <property type="project" value="UniProtKB-UniRule"/>
</dbReference>
<name>A0A6N8IN28_9BURK</name>
<dbReference type="Pfam" id="PF00069">
    <property type="entry name" value="Pkinase"/>
    <property type="match status" value="1"/>
</dbReference>
<dbReference type="EMBL" id="WSEL01000003">
    <property type="protein sequence ID" value="MVQ28269.1"/>
    <property type="molecule type" value="Genomic_DNA"/>
</dbReference>
<keyword evidence="9" id="KW-0812">Transmembrane</keyword>
<evidence type="ECO:0000256" key="1">
    <source>
        <dbReference type="ARBA" id="ARBA00012513"/>
    </source>
</evidence>
<dbReference type="InterPro" id="IPR000719">
    <property type="entry name" value="Prot_kinase_dom"/>
</dbReference>
<proteinExistence type="predicted"/>
<keyword evidence="9" id="KW-0472">Membrane</keyword>
<dbReference type="InterPro" id="IPR017441">
    <property type="entry name" value="Protein_kinase_ATP_BS"/>
</dbReference>
<dbReference type="Gene3D" id="3.30.200.20">
    <property type="entry name" value="Phosphorylase Kinase, domain 1"/>
    <property type="match status" value="1"/>
</dbReference>
<feature type="compositionally biased region" description="Low complexity" evidence="8">
    <location>
        <begin position="363"/>
        <end position="379"/>
    </location>
</feature>
<feature type="compositionally biased region" description="Low complexity" evidence="8">
    <location>
        <begin position="543"/>
        <end position="553"/>
    </location>
</feature>
<dbReference type="Gene3D" id="1.10.510.10">
    <property type="entry name" value="Transferase(Phosphotransferase) domain 1"/>
    <property type="match status" value="1"/>
</dbReference>
<dbReference type="PANTHER" id="PTHR43289:SF6">
    <property type="entry name" value="SERINE_THREONINE-PROTEIN KINASE NEKL-3"/>
    <property type="match status" value="1"/>
</dbReference>
<reference evidence="11 12" key="1">
    <citation type="submission" date="2019-12" db="EMBL/GenBank/DDBJ databases">
        <authorList>
            <person name="Huq M.A."/>
        </authorList>
    </citation>
    <scope>NUCLEOTIDE SEQUENCE [LARGE SCALE GENOMIC DNA]</scope>
    <source>
        <strain evidence="11 12">MAH-25</strain>
    </source>
</reference>
<keyword evidence="9" id="KW-1133">Transmembrane helix</keyword>
<dbReference type="EC" id="2.7.11.1" evidence="1"/>
<organism evidence="11 12">
    <name type="scientific">Ramlibacter pinisoli</name>
    <dbReference type="NCBI Taxonomy" id="2682844"/>
    <lineage>
        <taxon>Bacteria</taxon>
        <taxon>Pseudomonadati</taxon>
        <taxon>Pseudomonadota</taxon>
        <taxon>Betaproteobacteria</taxon>
        <taxon>Burkholderiales</taxon>
        <taxon>Comamonadaceae</taxon>
        <taxon>Ramlibacter</taxon>
    </lineage>
</organism>
<evidence type="ECO:0000259" key="10">
    <source>
        <dbReference type="PROSITE" id="PS50011"/>
    </source>
</evidence>
<keyword evidence="2" id="KW-0723">Serine/threonine-protein kinase</keyword>
<feature type="region of interest" description="Disordered" evidence="8">
    <location>
        <begin position="543"/>
        <end position="595"/>
    </location>
</feature>
<dbReference type="SUPFAM" id="SSF56112">
    <property type="entry name" value="Protein kinase-like (PK-like)"/>
    <property type="match status" value="1"/>
</dbReference>
<dbReference type="PROSITE" id="PS50011">
    <property type="entry name" value="PROTEIN_KINASE_DOM"/>
    <property type="match status" value="1"/>
</dbReference>
<feature type="domain" description="Protein kinase" evidence="10">
    <location>
        <begin position="9"/>
        <end position="271"/>
    </location>
</feature>
<feature type="region of interest" description="Disordered" evidence="8">
    <location>
        <begin position="355"/>
        <end position="402"/>
    </location>
</feature>
<sequence>MQYKKLGRYELLRVLGKGAMGVVYEGRDPNLDRRVAIKTIMVDDLGPDAAAEYEARFRIEARSAARLQHPNIVTVYDSDRHGDTAFLVMEFIQGEDLKHHLDRGLKPTPEQALQLTCDLLAALDFAHRQGVVHRDIKPANLLIEADGRVKLTDFGVARISGEATRTQGSMIGTLKYMAPEQVQGLKVDTRADLFSAGVVAYQLLTGVRPFEGDNDFTIIHQIIGQAPALPSSIQPALPPGADEVLLRGLAKNRDERYQTAGEFSAALQAAFGIAVVGLATQPGRTLPGLHTTTAPIAPLPSLPGGINQELELEYWRSVRDTVDTKELEGFLARFPQGIYADLARRRLLRLGAEPDPDLTMLQGTTRPPGGTLTGSPTAPVASAAQDDELTRDPTVPFTRGTVPPAVAVPAPTPTAPTAAPSPVPATPALGAATPAPAARRAPEPTVPLVARRKVPMAAIAGVGLATVVVAAGWFALRPGAATPVAGAPSQDSIVAAAPASAQPAPGASVAVAAASAGTSRPALTASAALAAASAARPAASASARKASASSQPAGQKPTVPAAAGAPASAASAARTEPVVAQREEKPTATAAAARLASPMETCKDRTFLAKPLCLHTECGKPEYGAYPFCVRLREEQRQHQVEAERAQQTR</sequence>
<dbReference type="AlphaFoldDB" id="A0A6N8IN28"/>
<keyword evidence="3" id="KW-0808">Transferase</keyword>
<evidence type="ECO:0000256" key="9">
    <source>
        <dbReference type="SAM" id="Phobius"/>
    </source>
</evidence>